<sequence length="42" mass="4809">MNMEYRASSLVCAVALLYSCCYSVCCKQSITTTYNIYHVLYV</sequence>
<dbReference type="EMBL" id="HACA01000373">
    <property type="protein sequence ID" value="CDW17734.1"/>
    <property type="molecule type" value="Transcribed_RNA"/>
</dbReference>
<accession>A0A0K2SVI7</accession>
<dbReference type="AlphaFoldDB" id="A0A0K2SVI7"/>
<reference evidence="2" key="1">
    <citation type="submission" date="2014-05" db="EMBL/GenBank/DDBJ databases">
        <authorList>
            <person name="Chronopoulou M."/>
        </authorList>
    </citation>
    <scope>NUCLEOTIDE SEQUENCE</scope>
    <source>
        <tissue evidence="2">Whole organism</tissue>
    </source>
</reference>
<feature type="signal peptide" evidence="1">
    <location>
        <begin position="1"/>
        <end position="26"/>
    </location>
</feature>
<name>A0A0K2SVI7_LEPSM</name>
<feature type="chain" id="PRO_5005487166" evidence="1">
    <location>
        <begin position="27"/>
        <end position="42"/>
    </location>
</feature>
<feature type="non-terminal residue" evidence="2">
    <location>
        <position position="42"/>
    </location>
</feature>
<keyword evidence="1" id="KW-0732">Signal</keyword>
<evidence type="ECO:0000313" key="2">
    <source>
        <dbReference type="EMBL" id="CDW17734.1"/>
    </source>
</evidence>
<organism evidence="2">
    <name type="scientific">Lepeophtheirus salmonis</name>
    <name type="common">Salmon louse</name>
    <name type="synonym">Caligus salmonis</name>
    <dbReference type="NCBI Taxonomy" id="72036"/>
    <lineage>
        <taxon>Eukaryota</taxon>
        <taxon>Metazoa</taxon>
        <taxon>Ecdysozoa</taxon>
        <taxon>Arthropoda</taxon>
        <taxon>Crustacea</taxon>
        <taxon>Multicrustacea</taxon>
        <taxon>Hexanauplia</taxon>
        <taxon>Copepoda</taxon>
        <taxon>Siphonostomatoida</taxon>
        <taxon>Caligidae</taxon>
        <taxon>Lepeophtheirus</taxon>
    </lineage>
</organism>
<evidence type="ECO:0000256" key="1">
    <source>
        <dbReference type="SAM" id="SignalP"/>
    </source>
</evidence>
<dbReference type="PROSITE" id="PS51257">
    <property type="entry name" value="PROKAR_LIPOPROTEIN"/>
    <property type="match status" value="1"/>
</dbReference>
<proteinExistence type="predicted"/>
<protein>
    <submittedName>
        <fullName evidence="2">Uncharacterized protein</fullName>
    </submittedName>
</protein>